<keyword evidence="1" id="KW-0472">Membrane</keyword>
<evidence type="ECO:0000256" key="1">
    <source>
        <dbReference type="SAM" id="Phobius"/>
    </source>
</evidence>
<dbReference type="PANTHER" id="PTHR31382">
    <property type="entry name" value="NA(+)/H(+) ANTIPORTER"/>
    <property type="match status" value="1"/>
</dbReference>
<name>A0A9P5X7W6_9AGAR</name>
<proteinExistence type="predicted"/>
<dbReference type="AlphaFoldDB" id="A0A9P5X7W6"/>
<gene>
    <name evidence="2" type="ORF">P691DRAFT_762626</name>
</gene>
<dbReference type="GO" id="GO:0036376">
    <property type="term" value="P:sodium ion export across plasma membrane"/>
    <property type="evidence" value="ECO:0007669"/>
    <property type="project" value="InterPro"/>
</dbReference>
<evidence type="ECO:0000313" key="2">
    <source>
        <dbReference type="EMBL" id="KAF9445304.1"/>
    </source>
</evidence>
<protein>
    <submittedName>
        <fullName evidence="2">Uncharacterized protein</fullName>
    </submittedName>
</protein>
<dbReference type="OrthoDB" id="3067320at2759"/>
<comment type="caution">
    <text evidence="2">The sequence shown here is derived from an EMBL/GenBank/DDBJ whole genome shotgun (WGS) entry which is preliminary data.</text>
</comment>
<keyword evidence="3" id="KW-1185">Reference proteome</keyword>
<dbReference type="GO" id="GO:0042391">
    <property type="term" value="P:regulation of membrane potential"/>
    <property type="evidence" value="ECO:0007669"/>
    <property type="project" value="InterPro"/>
</dbReference>
<evidence type="ECO:0000313" key="3">
    <source>
        <dbReference type="Proteomes" id="UP000807342"/>
    </source>
</evidence>
<sequence>MGIGTIFIATLAVHRLPEPRSPAETQQDILATALHPVTSFVVLVSIIVHGFSIPFFNVGMKLYRHRPSFNTPGTHTETLVGVAQPPDWILSVRHSSADTPLPVHQPDTVPLCVLPADKIAVGASSSTVPDRVHIAPVGSASGDEQGVSASSNIHENLKLNIANYTTGVQYGDVGPKLSTPGTDGSGAYITSV</sequence>
<organism evidence="2 3">
    <name type="scientific">Macrolepiota fuliginosa MF-IS2</name>
    <dbReference type="NCBI Taxonomy" id="1400762"/>
    <lineage>
        <taxon>Eukaryota</taxon>
        <taxon>Fungi</taxon>
        <taxon>Dikarya</taxon>
        <taxon>Basidiomycota</taxon>
        <taxon>Agaricomycotina</taxon>
        <taxon>Agaricomycetes</taxon>
        <taxon>Agaricomycetidae</taxon>
        <taxon>Agaricales</taxon>
        <taxon>Agaricineae</taxon>
        <taxon>Agaricaceae</taxon>
        <taxon>Macrolepiota</taxon>
    </lineage>
</organism>
<dbReference type="PANTHER" id="PTHR31382:SF1">
    <property type="entry name" value="SODIUM ION_PROTON EXCHANGER (EUROFUNG)"/>
    <property type="match status" value="1"/>
</dbReference>
<accession>A0A9P5X7W6</accession>
<dbReference type="EMBL" id="MU151310">
    <property type="protein sequence ID" value="KAF9445304.1"/>
    <property type="molecule type" value="Genomic_DNA"/>
</dbReference>
<reference evidence="2" key="1">
    <citation type="submission" date="2020-11" db="EMBL/GenBank/DDBJ databases">
        <authorList>
            <consortium name="DOE Joint Genome Institute"/>
            <person name="Ahrendt S."/>
            <person name="Riley R."/>
            <person name="Andreopoulos W."/>
            <person name="Labutti K."/>
            <person name="Pangilinan J."/>
            <person name="Ruiz-Duenas F.J."/>
            <person name="Barrasa J.M."/>
            <person name="Sanchez-Garcia M."/>
            <person name="Camarero S."/>
            <person name="Miyauchi S."/>
            <person name="Serrano A."/>
            <person name="Linde D."/>
            <person name="Babiker R."/>
            <person name="Drula E."/>
            <person name="Ayuso-Fernandez I."/>
            <person name="Pacheco R."/>
            <person name="Padilla G."/>
            <person name="Ferreira P."/>
            <person name="Barriuso J."/>
            <person name="Kellner H."/>
            <person name="Castanera R."/>
            <person name="Alfaro M."/>
            <person name="Ramirez L."/>
            <person name="Pisabarro A.G."/>
            <person name="Kuo A."/>
            <person name="Tritt A."/>
            <person name="Lipzen A."/>
            <person name="He G."/>
            <person name="Yan M."/>
            <person name="Ng V."/>
            <person name="Cullen D."/>
            <person name="Martin F."/>
            <person name="Rosso M.-N."/>
            <person name="Henrissat B."/>
            <person name="Hibbett D."/>
            <person name="Martinez A.T."/>
            <person name="Grigoriev I.V."/>
        </authorList>
    </citation>
    <scope>NUCLEOTIDE SEQUENCE</scope>
    <source>
        <strain evidence="2">MF-IS2</strain>
    </source>
</reference>
<dbReference type="InterPro" id="IPR004712">
    <property type="entry name" value="Na+/H+_antiporter_fungi"/>
</dbReference>
<keyword evidence="1" id="KW-0812">Transmembrane</keyword>
<keyword evidence="1" id="KW-1133">Transmembrane helix</keyword>
<dbReference type="GO" id="GO:0005886">
    <property type="term" value="C:plasma membrane"/>
    <property type="evidence" value="ECO:0007669"/>
    <property type="project" value="InterPro"/>
</dbReference>
<dbReference type="GO" id="GO:0120029">
    <property type="term" value="P:proton export across plasma membrane"/>
    <property type="evidence" value="ECO:0007669"/>
    <property type="project" value="InterPro"/>
</dbReference>
<feature type="transmembrane region" description="Helical" evidence="1">
    <location>
        <begin position="39"/>
        <end position="58"/>
    </location>
</feature>
<dbReference type="GO" id="GO:0015385">
    <property type="term" value="F:sodium:proton antiporter activity"/>
    <property type="evidence" value="ECO:0007669"/>
    <property type="project" value="InterPro"/>
</dbReference>
<dbReference type="Proteomes" id="UP000807342">
    <property type="component" value="Unassembled WGS sequence"/>
</dbReference>